<protein>
    <recommendedName>
        <fullName evidence="8">Major facilitator superfamily (MFS) profile domain-containing protein</fullName>
    </recommendedName>
</protein>
<dbReference type="PROSITE" id="PS50850">
    <property type="entry name" value="MFS"/>
    <property type="match status" value="1"/>
</dbReference>
<dbReference type="AlphaFoldDB" id="A0A409YIW8"/>
<dbReference type="InterPro" id="IPR011701">
    <property type="entry name" value="MFS"/>
</dbReference>
<proteinExistence type="predicted"/>
<dbReference type="FunFam" id="1.20.1250.20:FF:000018">
    <property type="entry name" value="MFS transporter permease"/>
    <property type="match status" value="1"/>
</dbReference>
<evidence type="ECO:0000256" key="3">
    <source>
        <dbReference type="ARBA" id="ARBA00022692"/>
    </source>
</evidence>
<feature type="transmembrane region" description="Helical" evidence="7">
    <location>
        <begin position="335"/>
        <end position="354"/>
    </location>
</feature>
<feature type="transmembrane region" description="Helical" evidence="7">
    <location>
        <begin position="394"/>
        <end position="414"/>
    </location>
</feature>
<dbReference type="Pfam" id="PF07690">
    <property type="entry name" value="MFS_1"/>
    <property type="match status" value="1"/>
</dbReference>
<dbReference type="Gene3D" id="1.20.1250.20">
    <property type="entry name" value="MFS general substrate transporter like domains"/>
    <property type="match status" value="2"/>
</dbReference>
<feature type="transmembrane region" description="Helical" evidence="7">
    <location>
        <begin position="110"/>
        <end position="129"/>
    </location>
</feature>
<dbReference type="InParanoid" id="A0A409YIW8"/>
<feature type="domain" description="Major facilitator superfamily (MFS) profile" evidence="8">
    <location>
        <begin position="71"/>
        <end position="486"/>
    </location>
</feature>
<gene>
    <name evidence="9" type="ORF">CVT24_012164</name>
</gene>
<dbReference type="InterPro" id="IPR036259">
    <property type="entry name" value="MFS_trans_sf"/>
</dbReference>
<name>A0A409YIW8_9AGAR</name>
<feature type="region of interest" description="Disordered" evidence="6">
    <location>
        <begin position="1"/>
        <end position="48"/>
    </location>
</feature>
<keyword evidence="10" id="KW-1185">Reference proteome</keyword>
<evidence type="ECO:0000313" key="9">
    <source>
        <dbReference type="EMBL" id="PPR02934.1"/>
    </source>
</evidence>
<accession>A0A409YIW8</accession>
<dbReference type="InterPro" id="IPR020846">
    <property type="entry name" value="MFS_dom"/>
</dbReference>
<dbReference type="SUPFAM" id="SSF103473">
    <property type="entry name" value="MFS general substrate transporter"/>
    <property type="match status" value="1"/>
</dbReference>
<feature type="compositionally biased region" description="Basic and acidic residues" evidence="6">
    <location>
        <begin position="1"/>
        <end position="29"/>
    </location>
</feature>
<evidence type="ECO:0000256" key="2">
    <source>
        <dbReference type="ARBA" id="ARBA00022448"/>
    </source>
</evidence>
<dbReference type="PANTHER" id="PTHR43791">
    <property type="entry name" value="PERMEASE-RELATED"/>
    <property type="match status" value="1"/>
</dbReference>
<dbReference type="FunFam" id="1.20.1250.20:FF:000013">
    <property type="entry name" value="MFS general substrate transporter"/>
    <property type="match status" value="1"/>
</dbReference>
<dbReference type="OrthoDB" id="2985014at2759"/>
<evidence type="ECO:0000256" key="4">
    <source>
        <dbReference type="ARBA" id="ARBA00022989"/>
    </source>
</evidence>
<feature type="transmembrane region" description="Helical" evidence="7">
    <location>
        <begin position="166"/>
        <end position="188"/>
    </location>
</feature>
<feature type="transmembrane region" description="Helical" evidence="7">
    <location>
        <begin position="200"/>
        <end position="221"/>
    </location>
</feature>
<feature type="transmembrane region" description="Helical" evidence="7">
    <location>
        <begin position="233"/>
        <end position="253"/>
    </location>
</feature>
<feature type="transmembrane region" description="Helical" evidence="7">
    <location>
        <begin position="141"/>
        <end position="160"/>
    </location>
</feature>
<organism evidence="9 10">
    <name type="scientific">Panaeolus cyanescens</name>
    <dbReference type="NCBI Taxonomy" id="181874"/>
    <lineage>
        <taxon>Eukaryota</taxon>
        <taxon>Fungi</taxon>
        <taxon>Dikarya</taxon>
        <taxon>Basidiomycota</taxon>
        <taxon>Agaricomycotina</taxon>
        <taxon>Agaricomycetes</taxon>
        <taxon>Agaricomycetidae</taxon>
        <taxon>Agaricales</taxon>
        <taxon>Agaricineae</taxon>
        <taxon>Galeropsidaceae</taxon>
        <taxon>Panaeolus</taxon>
    </lineage>
</organism>
<evidence type="ECO:0000256" key="6">
    <source>
        <dbReference type="SAM" id="MobiDB-lite"/>
    </source>
</evidence>
<feature type="transmembrane region" description="Helical" evidence="7">
    <location>
        <begin position="426"/>
        <end position="446"/>
    </location>
</feature>
<dbReference type="Proteomes" id="UP000284842">
    <property type="component" value="Unassembled WGS sequence"/>
</dbReference>
<evidence type="ECO:0000256" key="7">
    <source>
        <dbReference type="SAM" id="Phobius"/>
    </source>
</evidence>
<feature type="transmembrane region" description="Helical" evidence="7">
    <location>
        <begin position="366"/>
        <end position="382"/>
    </location>
</feature>
<keyword evidence="4 7" id="KW-1133">Transmembrane helix</keyword>
<dbReference type="GO" id="GO:0022857">
    <property type="term" value="F:transmembrane transporter activity"/>
    <property type="evidence" value="ECO:0007669"/>
    <property type="project" value="InterPro"/>
</dbReference>
<feature type="compositionally biased region" description="Acidic residues" evidence="6">
    <location>
        <begin position="33"/>
        <end position="45"/>
    </location>
</feature>
<feature type="transmembrane region" description="Helical" evidence="7">
    <location>
        <begin position="458"/>
        <end position="479"/>
    </location>
</feature>
<keyword evidence="2" id="KW-0813">Transport</keyword>
<keyword evidence="5 7" id="KW-0472">Membrane</keyword>
<dbReference type="STRING" id="181874.A0A409YIW8"/>
<evidence type="ECO:0000259" key="8">
    <source>
        <dbReference type="PROSITE" id="PS50850"/>
    </source>
</evidence>
<feature type="transmembrane region" description="Helical" evidence="7">
    <location>
        <begin position="306"/>
        <end position="329"/>
    </location>
</feature>
<reference evidence="9 10" key="1">
    <citation type="journal article" date="2018" name="Evol. Lett.">
        <title>Horizontal gene cluster transfer increased hallucinogenic mushroom diversity.</title>
        <authorList>
            <person name="Reynolds H.T."/>
            <person name="Vijayakumar V."/>
            <person name="Gluck-Thaler E."/>
            <person name="Korotkin H.B."/>
            <person name="Matheny P.B."/>
            <person name="Slot J.C."/>
        </authorList>
    </citation>
    <scope>NUCLEOTIDE SEQUENCE [LARGE SCALE GENOMIC DNA]</scope>
    <source>
        <strain evidence="9 10">2629</strain>
    </source>
</reference>
<dbReference type="PANTHER" id="PTHR43791:SF36">
    <property type="entry name" value="TRANSPORTER, PUTATIVE (AFU_ORTHOLOGUE AFUA_6G08340)-RELATED"/>
    <property type="match status" value="1"/>
</dbReference>
<sequence length="515" mass="56370">MTHKSELTPHSSVHEKIEQEEESHSHNAADPESYGDADGEGDPTGEGEVALTTFEGTHEEKLLVRKLDRRILPITCLLYLFASLDRSNIGNARLQGLPEDVLGGDPTGNLFDWLTSAFFITYVVCQIPATIFSKLFPPKTYVAIAAIGWGTVSTLMAAGFNFTSLLIARLFLGVFEAGFAPVITLYFSFFYTKKELGGRFALWFGFATVAGAFGGFIAFGVAHIQSSIAHWRLLFIIEGLPPVILGVVTYLFLPNRPESTTFFNDRERKIAIERMNRDASGDVGAVLNKAHIWDAFTDWRVYTGGVIYFGLNAALASIGAFLPTIITTLGFSNALAQLLTVPPYVVSAIVMLTFSFSSDRIQSRGGFMAVSSIIGAVGYLLLLTEAHNQHVRYFATFCITSGTYTTIGLTIAWFGHNLGSETKKAAGIPVFMAIGQCGSILGSHLFPKTEGPRYVKGFGTISALLFLASICSVILSISYRWENSRRDRAYGRPKPGVRINTHELADKAPDFRYVP</sequence>
<comment type="subcellular location">
    <subcellularLocation>
        <location evidence="1">Membrane</location>
        <topology evidence="1">Multi-pass membrane protein</topology>
    </subcellularLocation>
</comment>
<dbReference type="EMBL" id="NHTK01001125">
    <property type="protein sequence ID" value="PPR02934.1"/>
    <property type="molecule type" value="Genomic_DNA"/>
</dbReference>
<evidence type="ECO:0000256" key="1">
    <source>
        <dbReference type="ARBA" id="ARBA00004141"/>
    </source>
</evidence>
<dbReference type="GO" id="GO:0016020">
    <property type="term" value="C:membrane"/>
    <property type="evidence" value="ECO:0007669"/>
    <property type="project" value="UniProtKB-SubCell"/>
</dbReference>
<evidence type="ECO:0000313" key="10">
    <source>
        <dbReference type="Proteomes" id="UP000284842"/>
    </source>
</evidence>
<evidence type="ECO:0000256" key="5">
    <source>
        <dbReference type="ARBA" id="ARBA00023136"/>
    </source>
</evidence>
<keyword evidence="3 7" id="KW-0812">Transmembrane</keyword>
<comment type="caution">
    <text evidence="9">The sequence shown here is derived from an EMBL/GenBank/DDBJ whole genome shotgun (WGS) entry which is preliminary data.</text>
</comment>